<evidence type="ECO:0000256" key="5">
    <source>
        <dbReference type="SAM" id="MobiDB-lite"/>
    </source>
</evidence>
<proteinExistence type="predicted"/>
<feature type="chain" id="PRO_5015606475" description="TMEM205-like domain-containing protein" evidence="7">
    <location>
        <begin position="26"/>
        <end position="489"/>
    </location>
</feature>
<dbReference type="PANTHER" id="PTHR47652:SF3">
    <property type="entry name" value="MITOCHONDRIAL IMPORT INNER MEMBRANE TRANSLOCASE SUBUNIT TIM44"/>
    <property type="match status" value="1"/>
</dbReference>
<dbReference type="GO" id="GO:0016020">
    <property type="term" value="C:membrane"/>
    <property type="evidence" value="ECO:0007669"/>
    <property type="project" value="UniProtKB-SubCell"/>
</dbReference>
<evidence type="ECO:0000256" key="7">
    <source>
        <dbReference type="SAM" id="SignalP"/>
    </source>
</evidence>
<feature type="signal peptide" evidence="7">
    <location>
        <begin position="1"/>
        <end position="25"/>
    </location>
</feature>
<evidence type="ECO:0000313" key="9">
    <source>
        <dbReference type="EMBL" id="PWA75113.1"/>
    </source>
</evidence>
<dbReference type="Proteomes" id="UP000245207">
    <property type="component" value="Unassembled WGS sequence"/>
</dbReference>
<dbReference type="Pfam" id="PF13664">
    <property type="entry name" value="DUF4149"/>
    <property type="match status" value="1"/>
</dbReference>
<comment type="subcellular location">
    <subcellularLocation>
        <location evidence="1">Membrane</location>
    </subcellularLocation>
</comment>
<protein>
    <recommendedName>
        <fullName evidence="8">TMEM205-like domain-containing protein</fullName>
    </recommendedName>
</protein>
<gene>
    <name evidence="9" type="ORF">CTI12_AA245970</name>
</gene>
<dbReference type="OrthoDB" id="1641132at2759"/>
<feature type="transmembrane region" description="Helical" evidence="6">
    <location>
        <begin position="377"/>
        <end position="397"/>
    </location>
</feature>
<name>A0A2U1NNM7_ARTAN</name>
<feature type="region of interest" description="Disordered" evidence="5">
    <location>
        <begin position="77"/>
        <end position="96"/>
    </location>
</feature>
<feature type="domain" description="TMEM205-like" evidence="8">
    <location>
        <begin position="307"/>
        <end position="409"/>
    </location>
</feature>
<comment type="caution">
    <text evidence="9">The sequence shown here is derived from an EMBL/GenBank/DDBJ whole genome shotgun (WGS) entry which is preliminary data.</text>
</comment>
<organism evidence="9 10">
    <name type="scientific">Artemisia annua</name>
    <name type="common">Sweet wormwood</name>
    <dbReference type="NCBI Taxonomy" id="35608"/>
    <lineage>
        <taxon>Eukaryota</taxon>
        <taxon>Viridiplantae</taxon>
        <taxon>Streptophyta</taxon>
        <taxon>Embryophyta</taxon>
        <taxon>Tracheophyta</taxon>
        <taxon>Spermatophyta</taxon>
        <taxon>Magnoliopsida</taxon>
        <taxon>eudicotyledons</taxon>
        <taxon>Gunneridae</taxon>
        <taxon>Pentapetalae</taxon>
        <taxon>asterids</taxon>
        <taxon>campanulids</taxon>
        <taxon>Asterales</taxon>
        <taxon>Asteraceae</taxon>
        <taxon>Asteroideae</taxon>
        <taxon>Anthemideae</taxon>
        <taxon>Artemisiinae</taxon>
        <taxon>Artemisia</taxon>
    </lineage>
</organism>
<reference evidence="9 10" key="1">
    <citation type="journal article" date="2018" name="Mol. Plant">
        <title>The genome of Artemisia annua provides insight into the evolution of Asteraceae family and artemisinin biosynthesis.</title>
        <authorList>
            <person name="Shen Q."/>
            <person name="Zhang L."/>
            <person name="Liao Z."/>
            <person name="Wang S."/>
            <person name="Yan T."/>
            <person name="Shi P."/>
            <person name="Liu M."/>
            <person name="Fu X."/>
            <person name="Pan Q."/>
            <person name="Wang Y."/>
            <person name="Lv Z."/>
            <person name="Lu X."/>
            <person name="Zhang F."/>
            <person name="Jiang W."/>
            <person name="Ma Y."/>
            <person name="Chen M."/>
            <person name="Hao X."/>
            <person name="Li L."/>
            <person name="Tang Y."/>
            <person name="Lv G."/>
            <person name="Zhou Y."/>
            <person name="Sun X."/>
            <person name="Brodelius P.E."/>
            <person name="Rose J.K.C."/>
            <person name="Tang K."/>
        </authorList>
    </citation>
    <scope>NUCLEOTIDE SEQUENCE [LARGE SCALE GENOMIC DNA]</scope>
    <source>
        <strain evidence="10">cv. Huhao1</strain>
        <tissue evidence="9">Leaf</tissue>
    </source>
</reference>
<keyword evidence="4 6" id="KW-0472">Membrane</keyword>
<evidence type="ECO:0000313" key="10">
    <source>
        <dbReference type="Proteomes" id="UP000245207"/>
    </source>
</evidence>
<dbReference type="EMBL" id="PKPP01002459">
    <property type="protein sequence ID" value="PWA75113.1"/>
    <property type="molecule type" value="Genomic_DNA"/>
</dbReference>
<keyword evidence="10" id="KW-1185">Reference proteome</keyword>
<feature type="transmembrane region" description="Helical" evidence="6">
    <location>
        <begin position="303"/>
        <end position="326"/>
    </location>
</feature>
<accession>A0A2U1NNM7</accession>
<dbReference type="PANTHER" id="PTHR47652">
    <property type="entry name" value="MITOCHONDRIAL IMPORT INNER MEMBRANE TRANSLOCASE SUBUNIT TIM44"/>
    <property type="match status" value="1"/>
</dbReference>
<keyword evidence="2 6" id="KW-0812">Transmembrane</keyword>
<dbReference type="InterPro" id="IPR025423">
    <property type="entry name" value="TMEM205-like"/>
</dbReference>
<sequence length="489" mass="53445">MIRSNLRNMMNILAIGLVLTSLVTAGIWSPSPSSPPVHQDDHREVIVKEGHRVVVVEYDKEADGSTKVLISPHEVANNGNEEVEEKRAEEGGQAGGMFSGPRELVCDAYGKCKHKIASVIGKAKDKVAETEEHAEEAASGAVEKAKEAASGAVGKAKKTVYEYEERAKDAVGDAKEKATETVTGHTIGESLGKAKDSVAHGIDKAKKVAEDVVGTVKDGASKVKNFDVVDSPKRIGEDIQRNVTGKIEESAEHVKEQAKETVNNVKQAGQKSLREILSKLREVIYDVIWYMASRDKVDAVVGLIHMLGFSTAYGMCVWVTFVSSYILGRYLPRQQFAMVQSRIYPVYFKAMAYCVSAALLGHLARKRNAITSSLMEMFQGVSLLSALMMVLTNMTVFEPKATKLMYERMKIEKEEGRGVAVAARDRAGDDGGATVVTQTTSAVGDRQDVLRLNEKLKRLNTHSSALNVSTLVLLTWHMAYMGQKLQATR</sequence>
<keyword evidence="3 6" id="KW-1133">Transmembrane helix</keyword>
<dbReference type="AlphaFoldDB" id="A0A2U1NNM7"/>
<evidence type="ECO:0000256" key="1">
    <source>
        <dbReference type="ARBA" id="ARBA00004370"/>
    </source>
</evidence>
<evidence type="ECO:0000256" key="3">
    <source>
        <dbReference type="ARBA" id="ARBA00022989"/>
    </source>
</evidence>
<evidence type="ECO:0000256" key="4">
    <source>
        <dbReference type="ARBA" id="ARBA00023136"/>
    </source>
</evidence>
<evidence type="ECO:0000256" key="6">
    <source>
        <dbReference type="SAM" id="Phobius"/>
    </source>
</evidence>
<evidence type="ECO:0000256" key="2">
    <source>
        <dbReference type="ARBA" id="ARBA00022692"/>
    </source>
</evidence>
<dbReference type="Gene3D" id="1.20.120.20">
    <property type="entry name" value="Apolipoprotein"/>
    <property type="match status" value="1"/>
</dbReference>
<feature type="transmembrane region" description="Helical" evidence="6">
    <location>
        <begin position="346"/>
        <end position="365"/>
    </location>
</feature>
<keyword evidence="7" id="KW-0732">Signal</keyword>
<evidence type="ECO:0000259" key="8">
    <source>
        <dbReference type="Pfam" id="PF13664"/>
    </source>
</evidence>